<gene>
    <name evidence="3" type="ORF">ERS852444_00793</name>
</gene>
<dbReference type="Proteomes" id="UP000095453">
    <property type="component" value="Unassembled WGS sequence"/>
</dbReference>
<feature type="compositionally biased region" description="Basic and acidic residues" evidence="1">
    <location>
        <begin position="410"/>
        <end position="421"/>
    </location>
</feature>
<evidence type="ECO:0000259" key="2">
    <source>
        <dbReference type="Pfam" id="PF03432"/>
    </source>
</evidence>
<accession>A0A173S4Z3</accession>
<sequence>MTIIKQTGVQSSGHMKNLRGYINDDRKVILRDSLNMDGCTNPKHWAHHMWMTREAYGHNKAARRVRDKKTGELKEAKNTILFHQILGFNPDECDLNGGWLSPEACMRYAKEYVGKHYPNQQIVMALHNEYCKADKTHRYAVHIVINRTDLSTGKRLDEGRGKSAKVKRASRIRDLDHEWGLKQVVEGERNSSVHKKQPSRIEKELAARGIDSYKTNLRELCRIAAGEAENIYDYRELLESWGVDTEFKRGRMYVTDTDNNRYAFSVAKLDADLGTKGLEAAFTANVAKSIHAEGSAAVAEKRDIEQQKAMVTETKERYLAQIRSVYRKYRKEIRGMEGMEIVDIPKLKLPRPDSDIADDSEVKRLILACWRGADELRAEVSSTVMPKGKKNGGNAGSGGSQRAQQVPAQERPEPNKENGER</sequence>
<protein>
    <submittedName>
        <fullName evidence="3">Relaxase/Mobilisation nuclease domain</fullName>
    </submittedName>
</protein>
<dbReference type="RefSeq" id="WP_055168061.1">
    <property type="nucleotide sequence ID" value="NZ_CYXX01000004.1"/>
</dbReference>
<dbReference type="Pfam" id="PF03432">
    <property type="entry name" value="Relaxase"/>
    <property type="match status" value="1"/>
</dbReference>
<organism evidence="3 4">
    <name type="scientific">Roseburia inulinivorans</name>
    <dbReference type="NCBI Taxonomy" id="360807"/>
    <lineage>
        <taxon>Bacteria</taxon>
        <taxon>Bacillati</taxon>
        <taxon>Bacillota</taxon>
        <taxon>Clostridia</taxon>
        <taxon>Lachnospirales</taxon>
        <taxon>Lachnospiraceae</taxon>
        <taxon>Roseburia</taxon>
    </lineage>
</organism>
<reference evidence="3 4" key="1">
    <citation type="submission" date="2015-09" db="EMBL/GenBank/DDBJ databases">
        <authorList>
            <consortium name="Pathogen Informatics"/>
        </authorList>
    </citation>
    <scope>NUCLEOTIDE SEQUENCE [LARGE SCALE GENOMIC DNA]</scope>
    <source>
        <strain evidence="3 4">2789STDY5608887</strain>
    </source>
</reference>
<feature type="region of interest" description="Disordered" evidence="1">
    <location>
        <begin position="379"/>
        <end position="421"/>
    </location>
</feature>
<dbReference type="InterPro" id="IPR005094">
    <property type="entry name" value="Endonuclease_MobA/VirD2"/>
</dbReference>
<evidence type="ECO:0000313" key="3">
    <source>
        <dbReference type="EMBL" id="CUM85392.1"/>
    </source>
</evidence>
<dbReference type="AlphaFoldDB" id="A0A173S4Z3"/>
<evidence type="ECO:0000313" key="4">
    <source>
        <dbReference type="Proteomes" id="UP000095453"/>
    </source>
</evidence>
<feature type="domain" description="MobA/VirD2-like nuclease" evidence="2">
    <location>
        <begin position="29"/>
        <end position="171"/>
    </location>
</feature>
<proteinExistence type="predicted"/>
<dbReference type="EMBL" id="CYXX01000004">
    <property type="protein sequence ID" value="CUM85392.1"/>
    <property type="molecule type" value="Genomic_DNA"/>
</dbReference>
<name>A0A173S4Z3_9FIRM</name>
<evidence type="ECO:0000256" key="1">
    <source>
        <dbReference type="SAM" id="MobiDB-lite"/>
    </source>
</evidence>